<evidence type="ECO:0000256" key="3">
    <source>
        <dbReference type="ARBA" id="ARBA00023163"/>
    </source>
</evidence>
<dbReference type="InterPro" id="IPR036271">
    <property type="entry name" value="Tet_transcr_reg_TetR-rel_C_sf"/>
</dbReference>
<dbReference type="Pfam" id="PF00440">
    <property type="entry name" value="TetR_N"/>
    <property type="match status" value="1"/>
</dbReference>
<dbReference type="InterPro" id="IPR050109">
    <property type="entry name" value="HTH-type_TetR-like_transc_reg"/>
</dbReference>
<keyword evidence="7" id="KW-1185">Reference proteome</keyword>
<dbReference type="Gene3D" id="1.10.357.10">
    <property type="entry name" value="Tetracycline Repressor, domain 2"/>
    <property type="match status" value="1"/>
</dbReference>
<keyword evidence="3" id="KW-0804">Transcription</keyword>
<reference evidence="7" key="1">
    <citation type="journal article" date="2019" name="Int. J. Syst. Evol. Microbiol.">
        <title>The Global Catalogue of Microorganisms (GCM) 10K type strain sequencing project: providing services to taxonomists for standard genome sequencing and annotation.</title>
        <authorList>
            <consortium name="The Broad Institute Genomics Platform"/>
            <consortium name="The Broad Institute Genome Sequencing Center for Infectious Disease"/>
            <person name="Wu L."/>
            <person name="Ma J."/>
        </authorList>
    </citation>
    <scope>NUCLEOTIDE SEQUENCE [LARGE SCALE GENOMIC DNA]</scope>
    <source>
        <strain evidence="7">JCM 17342</strain>
    </source>
</reference>
<keyword evidence="1" id="KW-0805">Transcription regulation</keyword>
<dbReference type="SUPFAM" id="SSF48498">
    <property type="entry name" value="Tetracyclin repressor-like, C-terminal domain"/>
    <property type="match status" value="1"/>
</dbReference>
<evidence type="ECO:0000259" key="5">
    <source>
        <dbReference type="PROSITE" id="PS50977"/>
    </source>
</evidence>
<dbReference type="PRINTS" id="PR00455">
    <property type="entry name" value="HTHTETR"/>
</dbReference>
<organism evidence="6 7">
    <name type="scientific">Allokutzneria multivorans</name>
    <dbReference type="NCBI Taxonomy" id="1142134"/>
    <lineage>
        <taxon>Bacteria</taxon>
        <taxon>Bacillati</taxon>
        <taxon>Actinomycetota</taxon>
        <taxon>Actinomycetes</taxon>
        <taxon>Pseudonocardiales</taxon>
        <taxon>Pseudonocardiaceae</taxon>
        <taxon>Allokutzneria</taxon>
    </lineage>
</organism>
<gene>
    <name evidence="6" type="ORF">GCM10022247_53120</name>
</gene>
<dbReference type="InterPro" id="IPR001647">
    <property type="entry name" value="HTH_TetR"/>
</dbReference>
<comment type="caution">
    <text evidence="6">The sequence shown here is derived from an EMBL/GenBank/DDBJ whole genome shotgun (WGS) entry which is preliminary data.</text>
</comment>
<protein>
    <recommendedName>
        <fullName evidence="5">HTH tetR-type domain-containing protein</fullName>
    </recommendedName>
</protein>
<evidence type="ECO:0000256" key="4">
    <source>
        <dbReference type="PROSITE-ProRule" id="PRU00335"/>
    </source>
</evidence>
<sequence length="190" mass="20672">MTSTPRAGRRAETTQESRRLLITAATELFAERGYRQTTFEDIAARSGISRGSIPWHFGNKEGLLGAVVDHAVVRPLAGEPDTLDEALDTLVAFTRSPSTKLFATLVGEAVEPGSAPHKWYADLHESLRRRISTWLGRADLPADVNADELATVVLGAVVGIHMQWRIAPDAIDLNRTYDTLGAVLRSVGIT</sequence>
<evidence type="ECO:0000313" key="6">
    <source>
        <dbReference type="EMBL" id="GAA4022280.1"/>
    </source>
</evidence>
<proteinExistence type="predicted"/>
<dbReference type="PROSITE" id="PS50977">
    <property type="entry name" value="HTH_TETR_2"/>
    <property type="match status" value="1"/>
</dbReference>
<accession>A0ABP7T7R4</accession>
<evidence type="ECO:0000256" key="1">
    <source>
        <dbReference type="ARBA" id="ARBA00023015"/>
    </source>
</evidence>
<feature type="domain" description="HTH tetR-type" evidence="5">
    <location>
        <begin position="15"/>
        <end position="75"/>
    </location>
</feature>
<dbReference type="RefSeq" id="WP_344880095.1">
    <property type="nucleotide sequence ID" value="NZ_BAABAL010000018.1"/>
</dbReference>
<dbReference type="EMBL" id="BAABAL010000018">
    <property type="protein sequence ID" value="GAA4022280.1"/>
    <property type="molecule type" value="Genomic_DNA"/>
</dbReference>
<feature type="DNA-binding region" description="H-T-H motif" evidence="4">
    <location>
        <begin position="38"/>
        <end position="57"/>
    </location>
</feature>
<evidence type="ECO:0000256" key="2">
    <source>
        <dbReference type="ARBA" id="ARBA00023125"/>
    </source>
</evidence>
<dbReference type="SUPFAM" id="SSF46689">
    <property type="entry name" value="Homeodomain-like"/>
    <property type="match status" value="1"/>
</dbReference>
<evidence type="ECO:0000313" key="7">
    <source>
        <dbReference type="Proteomes" id="UP001501747"/>
    </source>
</evidence>
<dbReference type="Proteomes" id="UP001501747">
    <property type="component" value="Unassembled WGS sequence"/>
</dbReference>
<dbReference type="PANTHER" id="PTHR30055">
    <property type="entry name" value="HTH-TYPE TRANSCRIPTIONAL REGULATOR RUTR"/>
    <property type="match status" value="1"/>
</dbReference>
<dbReference type="InterPro" id="IPR009057">
    <property type="entry name" value="Homeodomain-like_sf"/>
</dbReference>
<keyword evidence="2 4" id="KW-0238">DNA-binding</keyword>
<dbReference type="PANTHER" id="PTHR30055:SF234">
    <property type="entry name" value="HTH-TYPE TRANSCRIPTIONAL REGULATOR BETI"/>
    <property type="match status" value="1"/>
</dbReference>
<name>A0ABP7T7R4_9PSEU</name>